<sequence>MNIGSKVRLLHGKEEGIITKIKSGKYLEIDLGDGFSIPVLANEVVLISPEEKKIAPVAENAAPFRPRQTAPGGVVASTAFATKGIYFSFVPINDREVVLHLVNLTSWQLLFTIYGRTGANTKGLASGVLTENQSHQVTKLLLKDFESWPVFETQVLYYHPDRSPESFILEHSLRCRIQSFHNQLQKAPLLGVNAHVYQIDASSPKPRNEKIEASEIRAKMLGADNDKVAQPPLQGRLPAQIDLHLAALNEEAAGLSNAAILELQLTAFKNYLEQAIAGGLAEITIIHGVGQGTLRQEIHRLLSKHPNVANYKDAQKEKFGYGATIARLK</sequence>
<evidence type="ECO:0000313" key="3">
    <source>
        <dbReference type="Proteomes" id="UP001501508"/>
    </source>
</evidence>
<dbReference type="Pfam" id="PF01713">
    <property type="entry name" value="Smr"/>
    <property type="match status" value="1"/>
</dbReference>
<evidence type="ECO:0000313" key="2">
    <source>
        <dbReference type="EMBL" id="GAA4433423.1"/>
    </source>
</evidence>
<dbReference type="Gene3D" id="3.30.1370.110">
    <property type="match status" value="1"/>
</dbReference>
<dbReference type="InterPro" id="IPR002625">
    <property type="entry name" value="Smr_dom"/>
</dbReference>
<feature type="domain" description="Smr" evidence="1">
    <location>
        <begin position="265"/>
        <end position="329"/>
    </location>
</feature>
<name>A0ABP8LP41_9BACT</name>
<keyword evidence="3" id="KW-1185">Reference proteome</keyword>
<accession>A0ABP8LP41</accession>
<organism evidence="2 3">
    <name type="scientific">Ravibacter arvi</name>
    <dbReference type="NCBI Taxonomy" id="2051041"/>
    <lineage>
        <taxon>Bacteria</taxon>
        <taxon>Pseudomonadati</taxon>
        <taxon>Bacteroidota</taxon>
        <taxon>Cytophagia</taxon>
        <taxon>Cytophagales</taxon>
        <taxon>Spirosomataceae</taxon>
        <taxon>Ravibacter</taxon>
    </lineage>
</organism>
<protein>
    <recommendedName>
        <fullName evidence="1">Smr domain-containing protein</fullName>
    </recommendedName>
</protein>
<dbReference type="InterPro" id="IPR036781">
    <property type="entry name" value="Smr_assoc-like_sf"/>
</dbReference>
<dbReference type="SUPFAM" id="SSF158949">
    <property type="entry name" value="Smr-associated domain-like"/>
    <property type="match status" value="1"/>
</dbReference>
<dbReference type="EMBL" id="BAABEY010000005">
    <property type="protein sequence ID" value="GAA4433423.1"/>
    <property type="molecule type" value="Genomic_DNA"/>
</dbReference>
<dbReference type="InterPro" id="IPR036063">
    <property type="entry name" value="Smr_dom_sf"/>
</dbReference>
<comment type="caution">
    <text evidence="2">The sequence shown here is derived from an EMBL/GenBank/DDBJ whole genome shotgun (WGS) entry which is preliminary data.</text>
</comment>
<proteinExistence type="predicted"/>
<gene>
    <name evidence="2" type="ORF">GCM10023091_06960</name>
</gene>
<dbReference type="PROSITE" id="PS50828">
    <property type="entry name" value="SMR"/>
    <property type="match status" value="1"/>
</dbReference>
<reference evidence="3" key="1">
    <citation type="journal article" date="2019" name="Int. J. Syst. Evol. Microbiol.">
        <title>The Global Catalogue of Microorganisms (GCM) 10K type strain sequencing project: providing services to taxonomists for standard genome sequencing and annotation.</title>
        <authorList>
            <consortium name="The Broad Institute Genomics Platform"/>
            <consortium name="The Broad Institute Genome Sequencing Center for Infectious Disease"/>
            <person name="Wu L."/>
            <person name="Ma J."/>
        </authorList>
    </citation>
    <scope>NUCLEOTIDE SEQUENCE [LARGE SCALE GENOMIC DNA]</scope>
    <source>
        <strain evidence="3">JCM 31920</strain>
    </source>
</reference>
<dbReference type="Gene3D" id="2.60.40.1600">
    <property type="entry name" value="Smr-associated-like"/>
    <property type="match status" value="1"/>
</dbReference>
<evidence type="ECO:0000259" key="1">
    <source>
        <dbReference type="PROSITE" id="PS50828"/>
    </source>
</evidence>
<dbReference type="Proteomes" id="UP001501508">
    <property type="component" value="Unassembled WGS sequence"/>
</dbReference>
<dbReference type="RefSeq" id="WP_345026657.1">
    <property type="nucleotide sequence ID" value="NZ_BAABEY010000005.1"/>
</dbReference>